<dbReference type="OrthoDB" id="416253at2759"/>
<feature type="chain" id="PRO_5008104085" description="NADP-dependent oxidoreductase domain-containing protein" evidence="2">
    <location>
        <begin position="31"/>
        <end position="365"/>
    </location>
</feature>
<dbReference type="PROSITE" id="PS00798">
    <property type="entry name" value="ALDOKETO_REDUCTASE_1"/>
    <property type="match status" value="1"/>
</dbReference>
<reference evidence="4 5" key="1">
    <citation type="submission" date="2016-03" db="EMBL/GenBank/DDBJ databases">
        <title>Fine-scale spatial genetic structure of a fungal parasite of coffee scale insects.</title>
        <authorList>
            <person name="Jackson D."/>
            <person name="Zemenick K.A."/>
            <person name="Malloure B."/>
            <person name="Quandt C.A."/>
            <person name="James T.Y."/>
        </authorList>
    </citation>
    <scope>NUCLEOTIDE SEQUENCE [LARGE SCALE GENOMIC DNA]</scope>
    <source>
        <strain evidence="4 5">UM487</strain>
    </source>
</reference>
<accession>A0A179I5I2</accession>
<feature type="domain" description="NADP-dependent oxidoreductase" evidence="3">
    <location>
        <begin position="89"/>
        <end position="268"/>
    </location>
</feature>
<gene>
    <name evidence="4" type="ORF">LLEC1_07352</name>
</gene>
<evidence type="ECO:0000313" key="4">
    <source>
        <dbReference type="EMBL" id="OAQ97897.1"/>
    </source>
</evidence>
<dbReference type="InterPro" id="IPR044494">
    <property type="entry name" value="AKR3C2/3"/>
</dbReference>
<sequence>MSAAVGQPRLLVVASISVIVLLIASQLSSPLPSKVFNSFAQALRRLQGITSTFSPPRQRVVVMAGNLAMKTPLLHLRDGNKVPMLAFGTGTAWFKEPEDHGKFDEDLVLMTKSALEAGFRHLDCAEMYDNEAEVGKAIKDSGIPRQELFVTTKVANGIKDVPRAIEESLKKLQLDYVDLYLVHEPWKLHTPQDYRNVWRGKEEVKTSGKAKSIGVSNFVRKDVEMILNGSPKELPAVVQLEYHPYIQRENDDVPYIPWLQEQGLQVEAFKGLSPLARCPEGPLVGPLARMAKSHNVSDSAVMLRWFLQQNIVAITTTRKEERLREYAEALTFELTADEMDEIFTEGKKLFKRFYFPERYDADDRS</sequence>
<evidence type="ECO:0000256" key="1">
    <source>
        <dbReference type="ARBA" id="ARBA00023002"/>
    </source>
</evidence>
<dbReference type="Proteomes" id="UP000243081">
    <property type="component" value="Unassembled WGS sequence"/>
</dbReference>
<protein>
    <recommendedName>
        <fullName evidence="3">NADP-dependent oxidoreductase domain-containing protein</fullName>
    </recommendedName>
</protein>
<dbReference type="InterPro" id="IPR018170">
    <property type="entry name" value="Aldo/ket_reductase_CS"/>
</dbReference>
<name>A0A179I5I2_CORDF</name>
<dbReference type="SUPFAM" id="SSF51430">
    <property type="entry name" value="NAD(P)-linked oxidoreductase"/>
    <property type="match status" value="1"/>
</dbReference>
<dbReference type="InterPro" id="IPR036812">
    <property type="entry name" value="NAD(P)_OxRdtase_dom_sf"/>
</dbReference>
<dbReference type="CDD" id="cd19120">
    <property type="entry name" value="AKR_AKR3C2-3"/>
    <property type="match status" value="1"/>
</dbReference>
<feature type="domain" description="NADP-dependent oxidoreductase" evidence="3">
    <location>
        <begin position="286"/>
        <end position="342"/>
    </location>
</feature>
<feature type="signal peptide" evidence="2">
    <location>
        <begin position="1"/>
        <end position="30"/>
    </location>
</feature>
<dbReference type="PANTHER" id="PTHR11732">
    <property type="entry name" value="ALDO/KETO REDUCTASE"/>
    <property type="match status" value="1"/>
</dbReference>
<dbReference type="GO" id="GO:0016616">
    <property type="term" value="F:oxidoreductase activity, acting on the CH-OH group of donors, NAD or NADP as acceptor"/>
    <property type="evidence" value="ECO:0007669"/>
    <property type="project" value="UniProtKB-ARBA"/>
</dbReference>
<dbReference type="InterPro" id="IPR020471">
    <property type="entry name" value="AKR"/>
</dbReference>
<evidence type="ECO:0000259" key="3">
    <source>
        <dbReference type="Pfam" id="PF00248"/>
    </source>
</evidence>
<dbReference type="InterPro" id="IPR023210">
    <property type="entry name" value="NADP_OxRdtase_dom"/>
</dbReference>
<comment type="caution">
    <text evidence="4">The sequence shown here is derived from an EMBL/GenBank/DDBJ whole genome shotgun (WGS) entry which is preliminary data.</text>
</comment>
<keyword evidence="2" id="KW-0732">Signal</keyword>
<keyword evidence="1" id="KW-0560">Oxidoreductase</keyword>
<evidence type="ECO:0000256" key="2">
    <source>
        <dbReference type="SAM" id="SignalP"/>
    </source>
</evidence>
<evidence type="ECO:0000313" key="5">
    <source>
        <dbReference type="Proteomes" id="UP000243081"/>
    </source>
</evidence>
<dbReference type="PRINTS" id="PR00069">
    <property type="entry name" value="ALDKETRDTASE"/>
</dbReference>
<dbReference type="FunFam" id="3.20.20.100:FF:000002">
    <property type="entry name" value="2,5-diketo-D-gluconic acid reductase A"/>
    <property type="match status" value="1"/>
</dbReference>
<dbReference type="Pfam" id="PF00248">
    <property type="entry name" value="Aldo_ket_red"/>
    <property type="match status" value="2"/>
</dbReference>
<dbReference type="EMBL" id="LUKN01003176">
    <property type="protein sequence ID" value="OAQ97897.1"/>
    <property type="molecule type" value="Genomic_DNA"/>
</dbReference>
<proteinExistence type="predicted"/>
<dbReference type="AlphaFoldDB" id="A0A179I5I2"/>
<dbReference type="GO" id="GO:0016652">
    <property type="term" value="F:oxidoreductase activity, acting on NAD(P)H as acceptor"/>
    <property type="evidence" value="ECO:0007669"/>
    <property type="project" value="InterPro"/>
</dbReference>
<keyword evidence="5" id="KW-1185">Reference proteome</keyword>
<dbReference type="OMA" id="DDGMKKN"/>
<dbReference type="Gene3D" id="3.20.20.100">
    <property type="entry name" value="NADP-dependent oxidoreductase domain"/>
    <property type="match status" value="1"/>
</dbReference>
<organism evidence="4 5">
    <name type="scientific">Cordyceps confragosa</name>
    <name type="common">Lecanicillium lecanii</name>
    <dbReference type="NCBI Taxonomy" id="2714763"/>
    <lineage>
        <taxon>Eukaryota</taxon>
        <taxon>Fungi</taxon>
        <taxon>Dikarya</taxon>
        <taxon>Ascomycota</taxon>
        <taxon>Pezizomycotina</taxon>
        <taxon>Sordariomycetes</taxon>
        <taxon>Hypocreomycetidae</taxon>
        <taxon>Hypocreales</taxon>
        <taxon>Cordycipitaceae</taxon>
        <taxon>Akanthomyces</taxon>
    </lineage>
</organism>